<evidence type="ECO:0000313" key="2">
    <source>
        <dbReference type="EMBL" id="NNJ24541.1"/>
    </source>
</evidence>
<dbReference type="Proteomes" id="UP000609651">
    <property type="component" value="Unassembled WGS sequence"/>
</dbReference>
<gene>
    <name evidence="2" type="ORF">LzC2_05990</name>
</gene>
<feature type="region of interest" description="Disordered" evidence="1">
    <location>
        <begin position="1021"/>
        <end position="1043"/>
    </location>
</feature>
<proteinExistence type="predicted"/>
<feature type="region of interest" description="Disordered" evidence="1">
    <location>
        <begin position="1"/>
        <end position="20"/>
    </location>
</feature>
<dbReference type="RefSeq" id="WP_171183596.1">
    <property type="nucleotide sequence ID" value="NZ_WTPX01000010.1"/>
</dbReference>
<accession>A0ABX1VBV6</accession>
<feature type="region of interest" description="Disordered" evidence="1">
    <location>
        <begin position="715"/>
        <end position="736"/>
    </location>
</feature>
<organism evidence="2 3">
    <name type="scientific">Alienimonas chondri</name>
    <dbReference type="NCBI Taxonomy" id="2681879"/>
    <lineage>
        <taxon>Bacteria</taxon>
        <taxon>Pseudomonadati</taxon>
        <taxon>Planctomycetota</taxon>
        <taxon>Planctomycetia</taxon>
        <taxon>Planctomycetales</taxon>
        <taxon>Planctomycetaceae</taxon>
        <taxon>Alienimonas</taxon>
    </lineage>
</organism>
<evidence type="ECO:0000256" key="1">
    <source>
        <dbReference type="SAM" id="MobiDB-lite"/>
    </source>
</evidence>
<evidence type="ECO:0000313" key="3">
    <source>
        <dbReference type="Proteomes" id="UP000609651"/>
    </source>
</evidence>
<dbReference type="EMBL" id="WTPX01000010">
    <property type="protein sequence ID" value="NNJ24541.1"/>
    <property type="molecule type" value="Genomic_DNA"/>
</dbReference>
<protein>
    <submittedName>
        <fullName evidence="2">Uncharacterized protein</fullName>
    </submittedName>
</protein>
<reference evidence="2 3" key="1">
    <citation type="journal article" date="2020" name="Syst. Appl. Microbiol.">
        <title>Alienimonas chondri sp. nov., a novel planctomycete isolated from the biofilm of the red alga Chondrus crispus.</title>
        <authorList>
            <person name="Vitorino I."/>
            <person name="Albuquerque L."/>
            <person name="Wiegand S."/>
            <person name="Kallscheuer N."/>
            <person name="da Costa M.S."/>
            <person name="Lobo-da-Cunha A."/>
            <person name="Jogler C."/>
            <person name="Lage O.M."/>
        </authorList>
    </citation>
    <scope>NUCLEOTIDE SEQUENCE [LARGE SCALE GENOMIC DNA]</scope>
    <source>
        <strain evidence="2 3">LzC2</strain>
    </source>
</reference>
<sequence length="1372" mass="150592">MTNPTPNADPLAAPPSTAPTATEACDRILGTLNFSSGGNDGPLATGFCELATALSAGSGAVPLYPRVLSTLSERLESLAAERSAFADATQARAVLKGLANLPGDYRRYHRDLLPDLTESDLSAPLFLAAAADALLQVGEAGGESADGPGAVRAAVLRLNDYVGHRPIPVLEGGIRSEVHPHERHRPVPLWRPEVGSAPGPAAEVLDATLALLRKTPADMLDEAEYHPDRMVELALDLRTYDDRHPVFKRTNYLFGEWDPESHRSAGLSRLSDDDGEDDSSAGDYTRFVLRRPVLTAILQWVEQDGDGTPAERLFDGSAALAGTVLMAAAVSGRDPHAHDSASSLMTLLPRIAALRDRFYDWLIDSQSGERAERLAEVTRRTRQPFGHVRQYLNLSLSDLTARQAQGRAVATQYARLDQPDAAREEAAANPSAAGRLEAGIECALAEGFAAAKDTAGRLRDAADRWDAAAGLIRRGVDCGLLPDPWTVIGYQGQYPLFRAREDSLPDPRLETLIELVGETLRLGGEVRIESAARGVSADDPAPEAGQRGEAGAGVGFASRLERFADWWDRFATTTVDGLPAVQGAAAVESAARVAGVLGEWHAAGGADAGLGFWAQRLDELDRGASLARAADLLLRTDQPAAAAGLLYYWVGETEQFGAGPEGNTVFHLLRRSLLGQLAAAGDGNAADPAAKFFERLEPNTDHLALELPDADLAAPRKGGRELLGGGPEEGEDEEDGDEFAAAYEGVTFEDSSDDGVEGDLLDGGGPPADLDELLPELVRGWDVPIRYREAVAALWRDAIAAVPAPALFEGEEPPEDDEADPYTEVLKHWTGELTRLRDELTSAAALIHERPVGEATGDEIENMLRDERLQIRHRLVHRLIGAAAELSLTTRLARARIGEPEEDPTEFDTAAHRLLVAVQRRDRVGARRTFAAFAAKLRRRRLLYVPPDRGGDPVAAAQSRADWRLLDHLAVELPRLGLISQTHRLLAAVLHAERGSRVGGPVVTEFDRLFRRALSAATAAAVRSTAPPDRPTPPNFGRMPLDPREVGRRSLYESPLESRIRTLARLLRPFRALWIGHSKTLRLSVAENLRNPGLRRDLKDFITKYGGELLHARNLTLGHVRMVLHTGVGPYLDTLVRNPDPLKPSELVNDLLDARIERPKAEKLLTLILQIVVEKVDRWIEYNSLTTRSDYGERFYCLLDFLRVEVDYDRDEWHRVPRAVMFRALARTGELDLADRWLRMMRRDNRRRGEMHLARLAEREEHYGVRLPGVRDKLEERLVGPLIRERLYALVKPSLKGGHGRPARAWFAELRGEVDRLRERSRPSGPEPPEWLEGLEDEVGRQLRATADPVRLPPAPLGYGELVGQLRRLNRR</sequence>
<name>A0ABX1VBV6_9PLAN</name>
<comment type="caution">
    <text evidence="2">The sequence shown here is derived from an EMBL/GenBank/DDBJ whole genome shotgun (WGS) entry which is preliminary data.</text>
</comment>
<keyword evidence="3" id="KW-1185">Reference proteome</keyword>